<evidence type="ECO:0000256" key="1">
    <source>
        <dbReference type="SAM" id="Phobius"/>
    </source>
</evidence>
<comment type="caution">
    <text evidence="3">The sequence shown here is derived from an EMBL/GenBank/DDBJ whole genome shotgun (WGS) entry which is preliminary data.</text>
</comment>
<feature type="transmembrane region" description="Helical" evidence="1">
    <location>
        <begin position="250"/>
        <end position="276"/>
    </location>
</feature>
<protein>
    <recommendedName>
        <fullName evidence="2">MacB-like periplasmic core domain-containing protein</fullName>
    </recommendedName>
</protein>
<dbReference type="EMBL" id="CAJVCE010000004">
    <property type="protein sequence ID" value="CAG7633659.1"/>
    <property type="molecule type" value="Genomic_DNA"/>
</dbReference>
<keyword evidence="4" id="KW-1185">Reference proteome</keyword>
<evidence type="ECO:0000313" key="4">
    <source>
        <dbReference type="Proteomes" id="UP000730618"/>
    </source>
</evidence>
<keyword evidence="1" id="KW-0812">Transmembrane</keyword>
<dbReference type="PANTHER" id="PTHR30572">
    <property type="entry name" value="MEMBRANE COMPONENT OF TRANSPORTER-RELATED"/>
    <property type="match status" value="1"/>
</dbReference>
<feature type="domain" description="MacB-like periplasmic core" evidence="2">
    <location>
        <begin position="14"/>
        <end position="219"/>
    </location>
</feature>
<reference evidence="3 4" key="1">
    <citation type="submission" date="2021-06" db="EMBL/GenBank/DDBJ databases">
        <authorList>
            <person name="Criscuolo A."/>
        </authorList>
    </citation>
    <scope>NUCLEOTIDE SEQUENCE [LARGE SCALE GENOMIC DNA]</scope>
    <source>
        <strain evidence="4">CIP 111802</strain>
    </source>
</reference>
<name>A0ABN7TIS2_9BACL</name>
<dbReference type="RefSeq" id="WP_218098291.1">
    <property type="nucleotide sequence ID" value="NZ_CAJVCE010000004.1"/>
</dbReference>
<proteinExistence type="predicted"/>
<feature type="transmembrane region" description="Helical" evidence="1">
    <location>
        <begin position="372"/>
        <end position="396"/>
    </location>
</feature>
<organism evidence="3 4">
    <name type="scientific">Paenibacillus allorhizosphaerae</name>
    <dbReference type="NCBI Taxonomy" id="2849866"/>
    <lineage>
        <taxon>Bacteria</taxon>
        <taxon>Bacillati</taxon>
        <taxon>Bacillota</taxon>
        <taxon>Bacilli</taxon>
        <taxon>Bacillales</taxon>
        <taxon>Paenibacillaceae</taxon>
        <taxon>Paenibacillus</taxon>
    </lineage>
</organism>
<accession>A0ABN7TIS2</accession>
<feature type="transmembrane region" description="Helical" evidence="1">
    <location>
        <begin position="297"/>
        <end position="319"/>
    </location>
</feature>
<dbReference type="InterPro" id="IPR050250">
    <property type="entry name" value="Macrolide_Exporter_MacB"/>
</dbReference>
<evidence type="ECO:0000259" key="2">
    <source>
        <dbReference type="Pfam" id="PF12704"/>
    </source>
</evidence>
<dbReference type="PANTHER" id="PTHR30572:SF4">
    <property type="entry name" value="ABC TRANSPORTER PERMEASE YTRF"/>
    <property type="match status" value="1"/>
</dbReference>
<dbReference type="Proteomes" id="UP000730618">
    <property type="component" value="Unassembled WGS sequence"/>
</dbReference>
<feature type="transmembrane region" description="Helical" evidence="1">
    <location>
        <begin position="430"/>
        <end position="447"/>
    </location>
</feature>
<gene>
    <name evidence="3" type="ORF">PAECIP111802_01970</name>
</gene>
<keyword evidence="1" id="KW-0472">Membrane</keyword>
<sequence>MLRSRLADWMVFVGVLLTLASVGLLSSVLADWEHANGSRRMQKLTVNVDRSAASSGSAGLELKEAEQLANKWSPLPIALSAKGQTGAVFGNVTLNSDVFGVNANYRDFAELKMKTGTSILQTSVAEHSRVAVISAQVADKLFRSAQVVGKTIELYGVPFTIIGVYDNNVSLLRHMSDDGVPDVLIPVTAMFDVNRDARIDTVQLAAKPDAAIRGEAQAKDALRAIGANPSLYRIENDLLAHVRITQWRALLLFACGAIALLLLLRLIFRQCVAVYASLRRKLSTHDWPDAIRDERRLLLKCSFAVLAMAACAAGLWELIRFRPYIPLDWIPEQIIDVSFYMEKLRSLWQQQAAQSGYVPSPHELLAGAAGQLAGGLFFTGAVLGLPLFLLGVRLWAMGRMSVSVQLQRLFLYMPVTAAARWAGTDYRIDPLEYAVFCVLFIVAIFHSDKKLKGVKYSHAEYHS</sequence>
<dbReference type="Pfam" id="PF12704">
    <property type="entry name" value="MacB_PCD"/>
    <property type="match status" value="1"/>
</dbReference>
<dbReference type="InterPro" id="IPR025857">
    <property type="entry name" value="MacB_PCD"/>
</dbReference>
<evidence type="ECO:0000313" key="3">
    <source>
        <dbReference type="EMBL" id="CAG7633659.1"/>
    </source>
</evidence>
<keyword evidence="1" id="KW-1133">Transmembrane helix</keyword>